<feature type="region of interest" description="Disordered" evidence="1">
    <location>
        <begin position="18"/>
        <end position="74"/>
    </location>
</feature>
<evidence type="ECO:0000256" key="1">
    <source>
        <dbReference type="SAM" id="MobiDB-lite"/>
    </source>
</evidence>
<dbReference type="CDD" id="cd02440">
    <property type="entry name" value="AdoMet_MTases"/>
    <property type="match status" value="1"/>
</dbReference>
<evidence type="ECO:0000313" key="3">
    <source>
        <dbReference type="Proteomes" id="UP000541558"/>
    </source>
</evidence>
<feature type="region of interest" description="Disordered" evidence="1">
    <location>
        <begin position="99"/>
        <end position="121"/>
    </location>
</feature>
<keyword evidence="3" id="KW-1185">Reference proteome</keyword>
<dbReference type="OrthoDB" id="2013972at2759"/>
<gene>
    <name evidence="2" type="ORF">D9611_009234</name>
</gene>
<reference evidence="2 3" key="1">
    <citation type="journal article" date="2020" name="ISME J.">
        <title>Uncovering the hidden diversity of litter-decomposition mechanisms in mushroom-forming fungi.</title>
        <authorList>
            <person name="Floudas D."/>
            <person name="Bentzer J."/>
            <person name="Ahren D."/>
            <person name="Johansson T."/>
            <person name="Persson P."/>
            <person name="Tunlid A."/>
        </authorList>
    </citation>
    <scope>NUCLEOTIDE SEQUENCE [LARGE SCALE GENOMIC DNA]</scope>
    <source>
        <strain evidence="2 3">CBS 175.51</strain>
    </source>
</reference>
<dbReference type="EMBL" id="JAACJK010000167">
    <property type="protein sequence ID" value="KAF5323112.1"/>
    <property type="molecule type" value="Genomic_DNA"/>
</dbReference>
<evidence type="ECO:0000313" key="2">
    <source>
        <dbReference type="EMBL" id="KAF5323112.1"/>
    </source>
</evidence>
<evidence type="ECO:0008006" key="4">
    <source>
        <dbReference type="Google" id="ProtNLM"/>
    </source>
</evidence>
<feature type="compositionally biased region" description="Polar residues" evidence="1">
    <location>
        <begin position="51"/>
        <end position="65"/>
    </location>
</feature>
<dbReference type="Pfam" id="PF13489">
    <property type="entry name" value="Methyltransf_23"/>
    <property type="match status" value="1"/>
</dbReference>
<dbReference type="GO" id="GO:0008168">
    <property type="term" value="F:methyltransferase activity"/>
    <property type="evidence" value="ECO:0007669"/>
    <property type="project" value="TreeGrafter"/>
</dbReference>
<feature type="compositionally biased region" description="Polar residues" evidence="1">
    <location>
        <begin position="108"/>
        <end position="121"/>
    </location>
</feature>
<dbReference type="InterPro" id="IPR029063">
    <property type="entry name" value="SAM-dependent_MTases_sf"/>
</dbReference>
<dbReference type="Gene3D" id="3.40.50.150">
    <property type="entry name" value="Vaccinia Virus protein VP39"/>
    <property type="match status" value="1"/>
</dbReference>
<dbReference type="Proteomes" id="UP000541558">
    <property type="component" value="Unassembled WGS sequence"/>
</dbReference>
<dbReference type="PANTHER" id="PTHR43591">
    <property type="entry name" value="METHYLTRANSFERASE"/>
    <property type="match status" value="1"/>
</dbReference>
<accession>A0A8H5F4C7</accession>
<organism evidence="2 3">
    <name type="scientific">Ephemerocybe angulata</name>
    <dbReference type="NCBI Taxonomy" id="980116"/>
    <lineage>
        <taxon>Eukaryota</taxon>
        <taxon>Fungi</taxon>
        <taxon>Dikarya</taxon>
        <taxon>Basidiomycota</taxon>
        <taxon>Agaricomycotina</taxon>
        <taxon>Agaricomycetes</taxon>
        <taxon>Agaricomycetidae</taxon>
        <taxon>Agaricales</taxon>
        <taxon>Agaricineae</taxon>
        <taxon>Psathyrellaceae</taxon>
        <taxon>Ephemerocybe</taxon>
    </lineage>
</organism>
<dbReference type="AlphaFoldDB" id="A0A8H5F4C7"/>
<proteinExistence type="predicted"/>
<name>A0A8H5F4C7_9AGAR</name>
<comment type="caution">
    <text evidence="2">The sequence shown here is derived from an EMBL/GenBank/DDBJ whole genome shotgun (WGS) entry which is preliminary data.</text>
</comment>
<dbReference type="PANTHER" id="PTHR43591:SF24">
    <property type="entry name" value="2-METHOXY-6-POLYPRENYL-1,4-BENZOQUINOL METHYLASE, MITOCHONDRIAL"/>
    <property type="match status" value="1"/>
</dbReference>
<feature type="compositionally biased region" description="Acidic residues" evidence="1">
    <location>
        <begin position="31"/>
        <end position="47"/>
    </location>
</feature>
<sequence length="453" mass="51277">MSRPLLYHTMAESAYYDPYDFISDDGSSPESMEEGTQQEEEEEDDYEMGSSVCSDKTPSQDSASMVSGGDDMSISDVASSFQEKKNRVFSPVPGPSTMSSYSYHSSEQFRTPSPSNQSLTPSMRATLVRTEFGRDLNTFSDVYRLPADEEEMDRLEKQHNMLIDIFGAKYPPPMGVALRQGHYELTKKVLELGSGGGGWIKDVCRDFPYCEAIAVDLVPISEAEEDFPPNLRMEIDDLNKGIQHFYDQFDVVHSRLISFGIRDYHRLVEHVARVLRPNGLIEVQEYDFQTYGRDQKVIPANTTDPLGTHPWWATFLAHLREAVIASGGDTTAATNMQGWIQEHEAFENVVYKDVWLPVIPGNCRRYQEDIYTRMKDDIMAFLRSSKPLIMGNGVSEQRYEYLVHHTVRELNQSNIPQYPILSYPIDLILTSLAIASNLLGIAPPNSKLVTNVF</sequence>
<protein>
    <recommendedName>
        <fullName evidence="4">S-adenosyl-L-methionine-dependent methyltransferase</fullName>
    </recommendedName>
</protein>
<dbReference type="SUPFAM" id="SSF53335">
    <property type="entry name" value="S-adenosyl-L-methionine-dependent methyltransferases"/>
    <property type="match status" value="1"/>
</dbReference>